<feature type="non-terminal residue" evidence="1">
    <location>
        <position position="793"/>
    </location>
</feature>
<accession>A0ACC3DSE9</accession>
<evidence type="ECO:0000313" key="2">
    <source>
        <dbReference type="Proteomes" id="UP001186974"/>
    </source>
</evidence>
<evidence type="ECO:0000313" key="1">
    <source>
        <dbReference type="EMBL" id="KAK3079578.1"/>
    </source>
</evidence>
<protein>
    <submittedName>
        <fullName evidence="1">Uncharacterized protein</fullName>
    </submittedName>
</protein>
<dbReference type="Proteomes" id="UP001186974">
    <property type="component" value="Unassembled WGS sequence"/>
</dbReference>
<keyword evidence="2" id="KW-1185">Reference proteome</keyword>
<sequence length="793" mass="85016">MAPSNSNLPTRLPTPVSTTSASNVTPTSVKNPVTMPPSLAVSLVETVVSAFARRHPYKTPLAPPLSLGAQEQYLSDVHEFATKCGLGVVEAERCKSKAKDGLDSSYSLKSMDSVGRENPRRQSAQRDQYETARQQHLSTWKSDDARKTLQDSRVISAPADPRNSDSSSLAVSKNAADACNSNSSRKRKRKSRTSIDILAMSPPKPCNKTPMDQCRNVFSSGADTMPPPKIPTSESSRNLSRSLSDQQIPSKRPKIESASASSVPASPRSEKKKRTKRKSLKRLGQKDTKFGLNTSSKPSEEVDTASKKAYALPLPPTLVKAASSDSLPSVAKSPEAPPSVATSPPNVTADAIEKARKRKKRRSKRTSLRVSKGAGHDKNQGVGSQRAQETIVGSSEMPLGRKQRRKPNANILQSSLSLDESGLPSISPVMTGSSLDRPTALDRDEQAPCATKSERPSPIAEVGATLPKDSGVVRQSREPSPDPVDEGTDDDESEQASEHGGENTIFMETSDSPLTNLEVVSQAPTGVKADTMVISSDSSESDTSEDESELRDGPSVTVEAAHKSSTDPIEPFEGKQSIPEPCPAATDDVPLKTSYVGSTTHIKANAIPQAQHELHINHSNAVDGDQDDTESQTSADADSDSNTSDEEPLDRYFKQRLAFVKATNVLSAQNQQRQVVQARGATSSRQDVDNQYQEAVNSQLQSDMLLHDKLTDQTDGESDPALRDAESSDEQGPTPKPAVQALQQRPGSPNPSSTDDASNENGSTPPTSQNTASLQNNSQEESVDKFKAAKEAG</sequence>
<gene>
    <name evidence="1" type="ORF">LTS18_004504</name>
</gene>
<dbReference type="EMBL" id="JAWDJW010001052">
    <property type="protein sequence ID" value="KAK3079578.1"/>
    <property type="molecule type" value="Genomic_DNA"/>
</dbReference>
<organism evidence="1 2">
    <name type="scientific">Coniosporium uncinatum</name>
    <dbReference type="NCBI Taxonomy" id="93489"/>
    <lineage>
        <taxon>Eukaryota</taxon>
        <taxon>Fungi</taxon>
        <taxon>Dikarya</taxon>
        <taxon>Ascomycota</taxon>
        <taxon>Pezizomycotina</taxon>
        <taxon>Dothideomycetes</taxon>
        <taxon>Dothideomycetes incertae sedis</taxon>
        <taxon>Coniosporium</taxon>
    </lineage>
</organism>
<name>A0ACC3DSE9_9PEZI</name>
<comment type="caution">
    <text evidence="1">The sequence shown here is derived from an EMBL/GenBank/DDBJ whole genome shotgun (WGS) entry which is preliminary data.</text>
</comment>
<reference evidence="1" key="1">
    <citation type="submission" date="2024-09" db="EMBL/GenBank/DDBJ databases">
        <title>Black Yeasts Isolated from many extreme environments.</title>
        <authorList>
            <person name="Coleine C."/>
            <person name="Stajich J.E."/>
            <person name="Selbmann L."/>
        </authorList>
    </citation>
    <scope>NUCLEOTIDE SEQUENCE</scope>
    <source>
        <strain evidence="1">CCFEE 5737</strain>
    </source>
</reference>
<proteinExistence type="predicted"/>